<dbReference type="GO" id="GO:0098974">
    <property type="term" value="P:postsynaptic actin cytoskeleton organization"/>
    <property type="evidence" value="ECO:0007669"/>
    <property type="project" value="TreeGrafter"/>
</dbReference>
<accession>A0AAN8B4W5</accession>
<dbReference type="GO" id="GO:0030425">
    <property type="term" value="C:dendrite"/>
    <property type="evidence" value="ECO:0007669"/>
    <property type="project" value="TreeGrafter"/>
</dbReference>
<dbReference type="InterPro" id="IPR035717">
    <property type="entry name" value="Drebrin-like_SH3"/>
</dbReference>
<dbReference type="SUPFAM" id="SSF50044">
    <property type="entry name" value="SH3-domain"/>
    <property type="match status" value="1"/>
</dbReference>
<dbReference type="Gene3D" id="2.30.30.40">
    <property type="entry name" value="SH3 Domains"/>
    <property type="match status" value="1"/>
</dbReference>
<evidence type="ECO:0000313" key="9">
    <source>
        <dbReference type="EMBL" id="KAK5878327.1"/>
    </source>
</evidence>
<dbReference type="FunFam" id="2.30.30.40:FF:000046">
    <property type="entry name" value="Drebrin-like protein isoform B"/>
    <property type="match status" value="1"/>
</dbReference>
<evidence type="ECO:0000256" key="5">
    <source>
        <dbReference type="ARBA" id="ARBA00023212"/>
    </source>
</evidence>
<keyword evidence="10" id="KW-1185">Reference proteome</keyword>
<organism evidence="9 10">
    <name type="scientific">Champsocephalus esox</name>
    <name type="common">pike icefish</name>
    <dbReference type="NCBI Taxonomy" id="159716"/>
    <lineage>
        <taxon>Eukaryota</taxon>
        <taxon>Metazoa</taxon>
        <taxon>Chordata</taxon>
        <taxon>Craniata</taxon>
        <taxon>Vertebrata</taxon>
        <taxon>Euteleostomi</taxon>
        <taxon>Actinopterygii</taxon>
        <taxon>Neopterygii</taxon>
        <taxon>Teleostei</taxon>
        <taxon>Neoteleostei</taxon>
        <taxon>Acanthomorphata</taxon>
        <taxon>Eupercaria</taxon>
        <taxon>Perciformes</taxon>
        <taxon>Notothenioidei</taxon>
        <taxon>Channichthyidae</taxon>
        <taxon>Champsocephalus</taxon>
    </lineage>
</organism>
<evidence type="ECO:0000256" key="1">
    <source>
        <dbReference type="ARBA" id="ARBA00004245"/>
    </source>
</evidence>
<gene>
    <name evidence="9" type="ORF">CesoFtcFv8_023740</name>
</gene>
<dbReference type="GO" id="GO:0051015">
    <property type="term" value="F:actin filament binding"/>
    <property type="evidence" value="ECO:0007669"/>
    <property type="project" value="TreeGrafter"/>
</dbReference>
<dbReference type="EMBL" id="JAULUE010002065">
    <property type="protein sequence ID" value="KAK5878327.1"/>
    <property type="molecule type" value="Genomic_DNA"/>
</dbReference>
<keyword evidence="3" id="KW-0963">Cytoplasm</keyword>
<dbReference type="GO" id="GO:0045773">
    <property type="term" value="P:positive regulation of axon extension"/>
    <property type="evidence" value="ECO:0007669"/>
    <property type="project" value="TreeGrafter"/>
</dbReference>
<dbReference type="AlphaFoldDB" id="A0AAN8B4W5"/>
<name>A0AAN8B4W5_9TELE</name>
<dbReference type="PRINTS" id="PR00452">
    <property type="entry name" value="SH3DOMAIN"/>
</dbReference>
<dbReference type="PROSITE" id="PS50002">
    <property type="entry name" value="SH3"/>
    <property type="match status" value="1"/>
</dbReference>
<keyword evidence="5" id="KW-0206">Cytoskeleton</keyword>
<dbReference type="Pfam" id="PF14604">
    <property type="entry name" value="SH3_9"/>
    <property type="match status" value="1"/>
</dbReference>
<dbReference type="GO" id="GO:0045211">
    <property type="term" value="C:postsynaptic membrane"/>
    <property type="evidence" value="ECO:0007669"/>
    <property type="project" value="TreeGrafter"/>
</dbReference>
<dbReference type="CDD" id="cd11960">
    <property type="entry name" value="SH3_Abp1_eu"/>
    <property type="match status" value="1"/>
</dbReference>
<evidence type="ECO:0000256" key="4">
    <source>
        <dbReference type="ARBA" id="ARBA00023203"/>
    </source>
</evidence>
<evidence type="ECO:0000256" key="7">
    <source>
        <dbReference type="SAM" id="MobiDB-lite"/>
    </source>
</evidence>
<keyword evidence="2 6" id="KW-0728">SH3 domain</keyword>
<dbReference type="GO" id="GO:0030427">
    <property type="term" value="C:site of polarized growth"/>
    <property type="evidence" value="ECO:0007669"/>
    <property type="project" value="TreeGrafter"/>
</dbReference>
<feature type="compositionally biased region" description="Low complexity" evidence="7">
    <location>
        <begin position="85"/>
        <end position="95"/>
    </location>
</feature>
<dbReference type="PANTHER" id="PTHR10829">
    <property type="entry name" value="CORTACTIN AND DREBRIN"/>
    <property type="match status" value="1"/>
</dbReference>
<dbReference type="InterPro" id="IPR036028">
    <property type="entry name" value="SH3-like_dom_sf"/>
</dbReference>
<feature type="compositionally biased region" description="Acidic residues" evidence="7">
    <location>
        <begin position="176"/>
        <end position="202"/>
    </location>
</feature>
<evidence type="ECO:0000259" key="8">
    <source>
        <dbReference type="PROSITE" id="PS50002"/>
    </source>
</evidence>
<dbReference type="GO" id="GO:0014069">
    <property type="term" value="C:postsynaptic density"/>
    <property type="evidence" value="ECO:0007669"/>
    <property type="project" value="TreeGrafter"/>
</dbReference>
<protein>
    <recommendedName>
        <fullName evidence="8">SH3 domain-containing protein</fullName>
    </recommendedName>
</protein>
<feature type="region of interest" description="Disordered" evidence="7">
    <location>
        <begin position="156"/>
        <end position="202"/>
    </location>
</feature>
<evidence type="ECO:0000256" key="3">
    <source>
        <dbReference type="ARBA" id="ARBA00022490"/>
    </source>
</evidence>
<dbReference type="Proteomes" id="UP001335648">
    <property type="component" value="Unassembled WGS sequence"/>
</dbReference>
<dbReference type="GO" id="GO:0048812">
    <property type="term" value="P:neuron projection morphogenesis"/>
    <property type="evidence" value="ECO:0007669"/>
    <property type="project" value="TreeGrafter"/>
</dbReference>
<comment type="caution">
    <text evidence="9">The sequence shown here is derived from an EMBL/GenBank/DDBJ whole genome shotgun (WGS) entry which is preliminary data.</text>
</comment>
<evidence type="ECO:0000313" key="10">
    <source>
        <dbReference type="Proteomes" id="UP001335648"/>
    </source>
</evidence>
<reference evidence="9 10" key="1">
    <citation type="journal article" date="2023" name="Mol. Biol. Evol.">
        <title>Genomics of Secondarily Temperate Adaptation in the Only Non-Antarctic Icefish.</title>
        <authorList>
            <person name="Rivera-Colon A.G."/>
            <person name="Rayamajhi N."/>
            <person name="Minhas B.F."/>
            <person name="Madrigal G."/>
            <person name="Bilyk K.T."/>
            <person name="Yoon V."/>
            <person name="Hune M."/>
            <person name="Gregory S."/>
            <person name="Cheng C.H.C."/>
            <person name="Catchen J.M."/>
        </authorList>
    </citation>
    <scope>NUCLEOTIDE SEQUENCE [LARGE SCALE GENOMIC DNA]</scope>
    <source>
        <strain evidence="9">JC2023a</strain>
    </source>
</reference>
<proteinExistence type="predicted"/>
<feature type="region of interest" description="Disordered" evidence="7">
    <location>
        <begin position="70"/>
        <end position="95"/>
    </location>
</feature>
<dbReference type="InterPro" id="IPR001452">
    <property type="entry name" value="SH3_domain"/>
</dbReference>
<feature type="compositionally biased region" description="Pro residues" evidence="7">
    <location>
        <begin position="70"/>
        <end position="84"/>
    </location>
</feature>
<sequence>MQTRIHTTVQVTEHIAVGPFINVQTNIQITTTTSVPVSSGKLQSPFFSSGRVSPHVSPFPAYSMHRLPPASPLSPPPLSPPHLSPPSRRTPCTACLLPPLSPSPLSPSPSLPLPSLPLPSLPLPCLPPLTCLTLPGVLHAPPVSCLTSPVSLSRLPPHLSPPPPQTAASPAPAAEVPEEEEAEWSDDFEEDAKEAPPAEEDLYEATNPDLDEDLYEDLTLFSAAEVPESSGRGACARALYDYQGVDDSEITFDPDDIITGIEFLDEGWWRGFGPTGHYGLFPANYVALM</sequence>
<dbReference type="GO" id="GO:0030864">
    <property type="term" value="C:cortical actin cytoskeleton"/>
    <property type="evidence" value="ECO:0007669"/>
    <property type="project" value="TreeGrafter"/>
</dbReference>
<dbReference type="PANTHER" id="PTHR10829:SF25">
    <property type="entry name" value="DREBRIN-LIKE PROTEIN"/>
    <property type="match status" value="1"/>
</dbReference>
<keyword evidence="4" id="KW-0009">Actin-binding</keyword>
<dbReference type="SMART" id="SM00326">
    <property type="entry name" value="SH3"/>
    <property type="match status" value="1"/>
</dbReference>
<evidence type="ECO:0000256" key="6">
    <source>
        <dbReference type="PROSITE-ProRule" id="PRU00192"/>
    </source>
</evidence>
<dbReference type="GO" id="GO:0061003">
    <property type="term" value="P:positive regulation of dendritic spine morphogenesis"/>
    <property type="evidence" value="ECO:0007669"/>
    <property type="project" value="TreeGrafter"/>
</dbReference>
<dbReference type="GO" id="GO:0030027">
    <property type="term" value="C:lamellipodium"/>
    <property type="evidence" value="ECO:0007669"/>
    <property type="project" value="TreeGrafter"/>
</dbReference>
<feature type="compositionally biased region" description="Low complexity" evidence="7">
    <location>
        <begin position="166"/>
        <end position="175"/>
    </location>
</feature>
<comment type="subcellular location">
    <subcellularLocation>
        <location evidence="1">Cytoplasm</location>
        <location evidence="1">Cytoskeleton</location>
    </subcellularLocation>
</comment>
<evidence type="ECO:0000256" key="2">
    <source>
        <dbReference type="ARBA" id="ARBA00022443"/>
    </source>
</evidence>
<dbReference type="GO" id="GO:0030833">
    <property type="term" value="P:regulation of actin filament polymerization"/>
    <property type="evidence" value="ECO:0007669"/>
    <property type="project" value="TreeGrafter"/>
</dbReference>
<dbReference type="GO" id="GO:0005884">
    <property type="term" value="C:actin filament"/>
    <property type="evidence" value="ECO:0007669"/>
    <property type="project" value="TreeGrafter"/>
</dbReference>
<feature type="domain" description="SH3" evidence="8">
    <location>
        <begin position="231"/>
        <end position="289"/>
    </location>
</feature>